<evidence type="ECO:0000313" key="2">
    <source>
        <dbReference type="Proteomes" id="UP000324800"/>
    </source>
</evidence>
<feature type="non-terminal residue" evidence="1">
    <location>
        <position position="1"/>
    </location>
</feature>
<reference evidence="1 2" key="1">
    <citation type="submission" date="2019-03" db="EMBL/GenBank/DDBJ databases">
        <title>Single cell metagenomics reveals metabolic interactions within the superorganism composed of flagellate Streblomastix strix and complex community of Bacteroidetes bacteria on its surface.</title>
        <authorList>
            <person name="Treitli S.C."/>
            <person name="Kolisko M."/>
            <person name="Husnik F."/>
            <person name="Keeling P."/>
            <person name="Hampl V."/>
        </authorList>
    </citation>
    <scope>NUCLEOTIDE SEQUENCE [LARGE SCALE GENOMIC DNA]</scope>
    <source>
        <strain evidence="1">ST1C</strain>
    </source>
</reference>
<dbReference type="AlphaFoldDB" id="A0A5J4UPX5"/>
<proteinExistence type="predicted"/>
<dbReference type="EMBL" id="SNRW01013338">
    <property type="protein sequence ID" value="KAA6372736.1"/>
    <property type="molecule type" value="Genomic_DNA"/>
</dbReference>
<gene>
    <name evidence="1" type="ORF">EZS28_031737</name>
</gene>
<evidence type="ECO:0000313" key="1">
    <source>
        <dbReference type="EMBL" id="KAA6372736.1"/>
    </source>
</evidence>
<accession>A0A5J4UPX5</accession>
<sequence length="696" mass="77260">RGYGQFSLNQGIKTCTGGSAEEPTPKGCICQSTKTEQECACQENDQRQPCICLPIGDIRSHCIGHTIPCKSTSKEQLTGLSTDICGCYEFGDPRSQCSESKACNDPSADLSNIPISLCPCNGDDDPRRGITCPVTRYCSEQYHPQDCICDTSDNSYFDLNKCKATKTCSGEEGNFEQITQGQCTCSEGHHPYSCICEDYYDYNCVCTENQYDNPWDCPSCSDLDRESLSWYDIYSCPCYAFGDPRSECNETKDCNLAFQQDLYDVSIYACPCFQVGDPRYQCWDSKTCDDPSANLINIPISLCPCNGDNDPRRGITCAVIRICEQNDLIETPCLCSSQFNSDNCTCTQSHHDDQQCICDQSGQSEVYDLQTCRSTKTCSNDNMLIGCTCPNISETAIAGCAETRLCSQLNEEQLSQVDISICSCYGFGDPRSECNETQDCNLANQSDLYDIPISACPCYEVGDLRIQCSKSKTCDDPSADLINIPLSLCPCNGDNDPRRGIICPVTSECTSDSVSPKCLCTSDHQSPGCICTESIHPQDCECDNFENSLFSFDICSTTKTCSGSSGDDEQITQGQCTCGFEHHPFGCLCKDSEDIDCICPSNFGFICSCRWNVSQTTTGDNIKSTIQSVIDLTCDNYEIQLIDSEHTESINIINQRNFLIKVSNRKRDDLRTNINNLEYRFQLWQNSLVNIWRSYA</sequence>
<organism evidence="1 2">
    <name type="scientific">Streblomastix strix</name>
    <dbReference type="NCBI Taxonomy" id="222440"/>
    <lineage>
        <taxon>Eukaryota</taxon>
        <taxon>Metamonada</taxon>
        <taxon>Preaxostyla</taxon>
        <taxon>Oxymonadida</taxon>
        <taxon>Streblomastigidae</taxon>
        <taxon>Streblomastix</taxon>
    </lineage>
</organism>
<dbReference type="Proteomes" id="UP000324800">
    <property type="component" value="Unassembled WGS sequence"/>
</dbReference>
<protein>
    <submittedName>
        <fullName evidence="1">Uncharacterized protein</fullName>
    </submittedName>
</protein>
<comment type="caution">
    <text evidence="1">The sequence shown here is derived from an EMBL/GenBank/DDBJ whole genome shotgun (WGS) entry which is preliminary data.</text>
</comment>
<name>A0A5J4UPX5_9EUKA</name>